<reference evidence="1 2" key="1">
    <citation type="submission" date="2020-07" db="EMBL/GenBank/DDBJ databases">
        <authorList>
            <person name="Sun Q."/>
        </authorList>
    </citation>
    <scope>NUCLEOTIDE SEQUENCE [LARGE SCALE GENOMIC DNA]</scope>
    <source>
        <strain evidence="1 2">MAH-1</strain>
    </source>
</reference>
<sequence>MKKLLIFFVSIALVSCQKTKTDETPAPSEQEAQDNCDKVLRLVALQSGLDLTDYKTFFVRIESEEDDNVTIQVYVENEVENEQKNESTIAWLKLIPSSKELFDISADPENPKKMHLNEKLFDDLVEWCQIEVPKIAEVTEEGMGFTEKAVIKNKTIEQAYIEYALSKEFEDATYWLANLPKKDTVLHINNNENALIDIDYKIWKDSIGIYMLYQGGSKDFTFSQVGKDVMRVYVDSAD</sequence>
<comment type="caution">
    <text evidence="1">The sequence shown here is derived from an EMBL/GenBank/DDBJ whole genome shotgun (WGS) entry which is preliminary data.</text>
</comment>
<dbReference type="PROSITE" id="PS51257">
    <property type="entry name" value="PROKAR_LIPOPROTEIN"/>
    <property type="match status" value="1"/>
</dbReference>
<evidence type="ECO:0000313" key="2">
    <source>
        <dbReference type="Proteomes" id="UP000535020"/>
    </source>
</evidence>
<dbReference type="EMBL" id="JACBJI010000002">
    <property type="protein sequence ID" value="NYA70101.1"/>
    <property type="molecule type" value="Genomic_DNA"/>
</dbReference>
<proteinExistence type="predicted"/>
<dbReference type="RefSeq" id="WP_176004926.1">
    <property type="nucleotide sequence ID" value="NZ_JABWMI010000006.1"/>
</dbReference>
<keyword evidence="2" id="KW-1185">Reference proteome</keyword>
<gene>
    <name evidence="1" type="ORF">HZF10_04155</name>
</gene>
<name>A0A7Y8Y0E4_9FLAO</name>
<dbReference type="AlphaFoldDB" id="A0A7Y8Y0E4"/>
<accession>A0A7Y8Y0E4</accession>
<organism evidence="1 2">
    <name type="scientific">Flavobacterium agri</name>
    <dbReference type="NCBI Taxonomy" id="2743471"/>
    <lineage>
        <taxon>Bacteria</taxon>
        <taxon>Pseudomonadati</taxon>
        <taxon>Bacteroidota</taxon>
        <taxon>Flavobacteriia</taxon>
        <taxon>Flavobacteriales</taxon>
        <taxon>Flavobacteriaceae</taxon>
        <taxon>Flavobacterium</taxon>
    </lineage>
</organism>
<protein>
    <recommendedName>
        <fullName evidence="3">Lipoprotein</fullName>
    </recommendedName>
</protein>
<evidence type="ECO:0000313" key="1">
    <source>
        <dbReference type="EMBL" id="NYA70101.1"/>
    </source>
</evidence>
<dbReference type="Proteomes" id="UP000535020">
    <property type="component" value="Unassembled WGS sequence"/>
</dbReference>
<evidence type="ECO:0008006" key="3">
    <source>
        <dbReference type="Google" id="ProtNLM"/>
    </source>
</evidence>